<gene>
    <name evidence="2" type="ORF">EGYM00392_LOCUS52449</name>
</gene>
<dbReference type="InterPro" id="IPR029045">
    <property type="entry name" value="ClpP/crotonase-like_dom_sf"/>
</dbReference>
<dbReference type="GO" id="GO:0004165">
    <property type="term" value="F:delta(3)-delta(2)-enoyl-CoA isomerase activity"/>
    <property type="evidence" value="ECO:0007669"/>
    <property type="project" value="TreeGrafter"/>
</dbReference>
<reference evidence="2" key="1">
    <citation type="submission" date="2021-01" db="EMBL/GenBank/DDBJ databases">
        <authorList>
            <person name="Corre E."/>
            <person name="Pelletier E."/>
            <person name="Niang G."/>
            <person name="Scheremetjew M."/>
            <person name="Finn R."/>
            <person name="Kale V."/>
            <person name="Holt S."/>
            <person name="Cochrane G."/>
            <person name="Meng A."/>
            <person name="Brown T."/>
            <person name="Cohen L."/>
        </authorList>
    </citation>
    <scope>NUCLEOTIDE SEQUENCE</scope>
    <source>
        <strain evidence="2">NIES-381</strain>
    </source>
</reference>
<name>A0A7S1JFL7_9EUGL</name>
<dbReference type="AlphaFoldDB" id="A0A7S1JFL7"/>
<dbReference type="CDD" id="cd06558">
    <property type="entry name" value="crotonase-like"/>
    <property type="match status" value="1"/>
</dbReference>
<dbReference type="GO" id="GO:0005777">
    <property type="term" value="C:peroxisome"/>
    <property type="evidence" value="ECO:0007669"/>
    <property type="project" value="TreeGrafter"/>
</dbReference>
<feature type="chain" id="PRO_5031510645" evidence="1">
    <location>
        <begin position="17"/>
        <end position="141"/>
    </location>
</feature>
<sequence length="141" mass="15639">MAIALVRGFFFALACDWRIMRTGFGWMCLPEVNLGMRLQVGFAELVKAKLPPALLRESVLLATRYTSQAALAKGLIDAECPVEELMARALAMAEERLQETLKLDQFDPKALKQIKTELYTDAHEALSRGQPIGFPSASARL</sequence>
<protein>
    <submittedName>
        <fullName evidence="2">Uncharacterized protein</fullName>
    </submittedName>
</protein>
<accession>A0A7S1JFL7</accession>
<feature type="signal peptide" evidence="1">
    <location>
        <begin position="1"/>
        <end position="16"/>
    </location>
</feature>
<dbReference type="InterPro" id="IPR001753">
    <property type="entry name" value="Enoyl-CoA_hydra/iso"/>
</dbReference>
<proteinExistence type="predicted"/>
<dbReference type="SUPFAM" id="SSF52096">
    <property type="entry name" value="ClpP/crotonase"/>
    <property type="match status" value="1"/>
</dbReference>
<dbReference type="PANTHER" id="PTHR11941">
    <property type="entry name" value="ENOYL-COA HYDRATASE-RELATED"/>
    <property type="match status" value="1"/>
</dbReference>
<organism evidence="2">
    <name type="scientific">Eutreptiella gymnastica</name>
    <dbReference type="NCBI Taxonomy" id="73025"/>
    <lineage>
        <taxon>Eukaryota</taxon>
        <taxon>Discoba</taxon>
        <taxon>Euglenozoa</taxon>
        <taxon>Euglenida</taxon>
        <taxon>Spirocuta</taxon>
        <taxon>Euglenophyceae</taxon>
        <taxon>Eutreptiales</taxon>
        <taxon>Eutreptiaceae</taxon>
        <taxon>Eutreptiella</taxon>
    </lineage>
</organism>
<keyword evidence="1" id="KW-0732">Signal</keyword>
<evidence type="ECO:0000256" key="1">
    <source>
        <dbReference type="SAM" id="SignalP"/>
    </source>
</evidence>
<dbReference type="GO" id="GO:0006635">
    <property type="term" value="P:fatty acid beta-oxidation"/>
    <property type="evidence" value="ECO:0007669"/>
    <property type="project" value="TreeGrafter"/>
</dbReference>
<evidence type="ECO:0000313" key="2">
    <source>
        <dbReference type="EMBL" id="CAD9041274.1"/>
    </source>
</evidence>
<dbReference type="Pfam" id="PF00378">
    <property type="entry name" value="ECH_1"/>
    <property type="match status" value="1"/>
</dbReference>
<dbReference type="PANTHER" id="PTHR11941:SF75">
    <property type="entry name" value="ENOYL-COA HYDRATASE_ISOMERASE FAMILY PROTEIN"/>
    <property type="match status" value="1"/>
</dbReference>
<dbReference type="EMBL" id="HBGA01143423">
    <property type="protein sequence ID" value="CAD9041274.1"/>
    <property type="molecule type" value="Transcribed_RNA"/>
</dbReference>
<dbReference type="Gene3D" id="3.90.226.10">
    <property type="entry name" value="2-enoyl-CoA Hydratase, Chain A, domain 1"/>
    <property type="match status" value="1"/>
</dbReference>